<evidence type="ECO:0000313" key="4">
    <source>
        <dbReference type="Proteomes" id="UP000533080"/>
    </source>
</evidence>
<organism evidence="3 4">
    <name type="scientific">Myxococcus xanthus</name>
    <dbReference type="NCBI Taxonomy" id="34"/>
    <lineage>
        <taxon>Bacteria</taxon>
        <taxon>Pseudomonadati</taxon>
        <taxon>Myxococcota</taxon>
        <taxon>Myxococcia</taxon>
        <taxon>Myxococcales</taxon>
        <taxon>Cystobacterineae</taxon>
        <taxon>Myxococcaceae</taxon>
        <taxon>Myxococcus</taxon>
    </lineage>
</organism>
<protein>
    <submittedName>
        <fullName evidence="3">Uncharacterized protein</fullName>
    </submittedName>
</protein>
<gene>
    <name evidence="3" type="ORF">HNV28_03120</name>
</gene>
<dbReference type="SUPFAM" id="SSF69304">
    <property type="entry name" value="Tricorn protease N-terminal domain"/>
    <property type="match status" value="1"/>
</dbReference>
<comment type="caution">
    <text evidence="3">The sequence shown here is derived from an EMBL/GenBank/DDBJ whole genome shotgun (WGS) entry which is preliminary data.</text>
</comment>
<feature type="region of interest" description="Disordered" evidence="2">
    <location>
        <begin position="1"/>
        <end position="29"/>
    </location>
</feature>
<accession>A0A7Y4IE08</accession>
<dbReference type="InterPro" id="IPR011659">
    <property type="entry name" value="WD40"/>
</dbReference>
<dbReference type="PANTHER" id="PTHR36842">
    <property type="entry name" value="PROTEIN TOLB HOMOLOG"/>
    <property type="match status" value="1"/>
</dbReference>
<evidence type="ECO:0000256" key="1">
    <source>
        <dbReference type="ARBA" id="ARBA00009820"/>
    </source>
</evidence>
<dbReference type="EMBL" id="JABFNT010000007">
    <property type="protein sequence ID" value="NOJ77346.1"/>
    <property type="molecule type" value="Genomic_DNA"/>
</dbReference>
<dbReference type="Pfam" id="PF07676">
    <property type="entry name" value="PD40"/>
    <property type="match status" value="1"/>
</dbReference>
<sequence>MRKAAGPEVRPAVTAVGSQHRTGSGPTAPWAGMGLHFGTPGRSYPMLRTLALSCCLSSPLAFASTPELRTLTGTLQVVAGGPGDQTDPHVSGPLVAYTNESRGTSEIRYHDLRTTADAAIPNGGAFDFVSDISDGTIVFTRVSTSSAIYTFDVAVDAAPRELAPEAGSSRRSAVIGGRTVAWQDFGYTGVTSQPEIAVFDLDQGTLTRLTDDTFQDRAPAVSPDGSTVVWAKCDEQGLRCDIWQARRSAYGFSSQALTGSEGEESQPDTNGDIAVYASTRTLDGVTDRDIYWKPLNGGTEHRLALPGMDANPSISGSLIAFERRDPTKNDFDIVLYDLRTETLYAITETPENESLTDLSVDADGTVRVVWTVSENGDFNVHAFTFKLDDEPGCNLAAVDAPSPEAVCERPGTWPLLAALEVARTSGQPNGVALGFAGTGEGVLCVDNGYNGEDSTAGWVWINGRELVDPSRFKQGVSLVATRAPLDGHNSLAALISGKPGSAFRLRVYAPPAVCQPAADTPTGARVIPGRALKAVSSSSSAVSPATFVPEGPVRDTALRGCSTGGGPLTLSGVILLLACWLRPSARMRKALRHSHRAL</sequence>
<evidence type="ECO:0000256" key="2">
    <source>
        <dbReference type="SAM" id="MobiDB-lite"/>
    </source>
</evidence>
<proteinExistence type="inferred from homology"/>
<evidence type="ECO:0000313" key="3">
    <source>
        <dbReference type="EMBL" id="NOJ77346.1"/>
    </source>
</evidence>
<dbReference type="Proteomes" id="UP000533080">
    <property type="component" value="Unassembled WGS sequence"/>
</dbReference>
<dbReference type="InterPro" id="IPR011042">
    <property type="entry name" value="6-blade_b-propeller_TolB-like"/>
</dbReference>
<reference evidence="3 4" key="1">
    <citation type="submission" date="2020-05" db="EMBL/GenBank/DDBJ databases">
        <authorList>
            <person name="Whitworth D."/>
        </authorList>
    </citation>
    <scope>NUCLEOTIDE SEQUENCE [LARGE SCALE GENOMIC DNA]</scope>
    <source>
        <strain evidence="3 4">AM005</strain>
    </source>
</reference>
<name>A0A7Y4IE08_MYXXA</name>
<feature type="compositionally biased region" description="Polar residues" evidence="2">
    <location>
        <begin position="16"/>
        <end position="25"/>
    </location>
</feature>
<comment type="similarity">
    <text evidence="1">Belongs to the TolB family.</text>
</comment>
<dbReference type="PANTHER" id="PTHR36842:SF1">
    <property type="entry name" value="PROTEIN TOLB"/>
    <property type="match status" value="1"/>
</dbReference>
<dbReference type="AlphaFoldDB" id="A0A7Y4IE08"/>
<dbReference type="Gene3D" id="2.120.10.30">
    <property type="entry name" value="TolB, C-terminal domain"/>
    <property type="match status" value="1"/>
</dbReference>